<keyword evidence="3" id="KW-1185">Reference proteome</keyword>
<evidence type="ECO:0000256" key="1">
    <source>
        <dbReference type="SAM" id="MobiDB-lite"/>
    </source>
</evidence>
<name>A0A4C1YRG9_EUMVA</name>
<feature type="compositionally biased region" description="Basic and acidic residues" evidence="1">
    <location>
        <begin position="11"/>
        <end position="31"/>
    </location>
</feature>
<reference evidence="2 3" key="1">
    <citation type="journal article" date="2019" name="Commun. Biol.">
        <title>The bagworm genome reveals a unique fibroin gene that provides high tensile strength.</title>
        <authorList>
            <person name="Kono N."/>
            <person name="Nakamura H."/>
            <person name="Ohtoshi R."/>
            <person name="Tomita M."/>
            <person name="Numata K."/>
            <person name="Arakawa K."/>
        </authorList>
    </citation>
    <scope>NUCLEOTIDE SEQUENCE [LARGE SCALE GENOMIC DNA]</scope>
</reference>
<organism evidence="2 3">
    <name type="scientific">Eumeta variegata</name>
    <name type="common">Bagworm moth</name>
    <name type="synonym">Eumeta japonica</name>
    <dbReference type="NCBI Taxonomy" id="151549"/>
    <lineage>
        <taxon>Eukaryota</taxon>
        <taxon>Metazoa</taxon>
        <taxon>Ecdysozoa</taxon>
        <taxon>Arthropoda</taxon>
        <taxon>Hexapoda</taxon>
        <taxon>Insecta</taxon>
        <taxon>Pterygota</taxon>
        <taxon>Neoptera</taxon>
        <taxon>Endopterygota</taxon>
        <taxon>Lepidoptera</taxon>
        <taxon>Glossata</taxon>
        <taxon>Ditrysia</taxon>
        <taxon>Tineoidea</taxon>
        <taxon>Psychidae</taxon>
        <taxon>Oiketicinae</taxon>
        <taxon>Eumeta</taxon>
    </lineage>
</organism>
<dbReference type="EMBL" id="BGZK01001310">
    <property type="protein sequence ID" value="GBP76935.1"/>
    <property type="molecule type" value="Genomic_DNA"/>
</dbReference>
<proteinExistence type="predicted"/>
<comment type="caution">
    <text evidence="2">The sequence shown here is derived from an EMBL/GenBank/DDBJ whole genome shotgun (WGS) entry which is preliminary data.</text>
</comment>
<accession>A0A4C1YRG9</accession>
<evidence type="ECO:0000313" key="3">
    <source>
        <dbReference type="Proteomes" id="UP000299102"/>
    </source>
</evidence>
<dbReference type="Proteomes" id="UP000299102">
    <property type="component" value="Unassembled WGS sequence"/>
</dbReference>
<protein>
    <submittedName>
        <fullName evidence="2">Uncharacterized protein</fullName>
    </submittedName>
</protein>
<gene>
    <name evidence="2" type="ORF">EVAR_53817_1</name>
</gene>
<sequence>MPPMLAAPLRTTDETQARSRDKTAGIDQDKRLKSLDLKPATLIYCRPPSLQTRFRPRLCPHRHTTN</sequence>
<feature type="region of interest" description="Disordered" evidence="1">
    <location>
        <begin position="1"/>
        <end position="31"/>
    </location>
</feature>
<dbReference type="AlphaFoldDB" id="A0A4C1YRG9"/>
<evidence type="ECO:0000313" key="2">
    <source>
        <dbReference type="EMBL" id="GBP76935.1"/>
    </source>
</evidence>